<name>K0IHM6_NITGG</name>
<dbReference type="KEGG" id="nga:Ngar_c03330"/>
<dbReference type="BioCyc" id="CNIT1237085:G1324-333-MONOMER"/>
<dbReference type="EMBL" id="CP002408">
    <property type="protein sequence ID" value="AFU57281.1"/>
    <property type="molecule type" value="Genomic_DNA"/>
</dbReference>
<dbReference type="HOGENOM" id="CLU_1178158_0_0_2"/>
<sequence>MAPKIISVELMLRSGRNVVNLLNGTVDNEEQKVLTTFKELGFRSGHDLNIDRIRSIYIFADADLHLSYQGAEVEFDMMSYYKIIRPLDIEEITIQIDNVFVPDQNRVIIVASDDPCFDYGVSSAVPHLFYSNSVTAIAASYTNLFFRHTIGKKNKFTIVNGGAANINLDIQHREVPESDNNGSWVSYAGFPKVLNAGDTYVFGDDAMLDTQHHFHRVRVQSTGANVTVKGEMLNI</sequence>
<reference evidence="2 3" key="1">
    <citation type="journal article" date="2012" name="Environ. Microbiol.">
        <title>The genome of the ammonia-oxidizing Candidatus Nitrososphaera gargensis: insights into metabolic versatility and environmental adaptations.</title>
        <authorList>
            <person name="Spang A."/>
            <person name="Poehlein A."/>
            <person name="Offre P."/>
            <person name="Zumbragel S."/>
            <person name="Haider S."/>
            <person name="Rychlik N."/>
            <person name="Nowka B."/>
            <person name="Schmeisser C."/>
            <person name="Lebedeva E.V."/>
            <person name="Rattei T."/>
            <person name="Bohm C."/>
            <person name="Schmid M."/>
            <person name="Galushko A."/>
            <person name="Hatzenpichler R."/>
            <person name="Weinmaier T."/>
            <person name="Daniel R."/>
            <person name="Schleper C."/>
            <person name="Spieck E."/>
            <person name="Streit W."/>
            <person name="Wagner M."/>
        </authorList>
    </citation>
    <scope>NUCLEOTIDE SEQUENCE [LARGE SCALE GENOMIC DNA]</scope>
    <source>
        <strain evidence="2">Enrichment culture Ga9.2</strain>
        <strain evidence="3">Ga9.2</strain>
    </source>
</reference>
<organism evidence="2 3">
    <name type="scientific">Nitrososphaera gargensis (strain Ga9.2)</name>
    <dbReference type="NCBI Taxonomy" id="1237085"/>
    <lineage>
        <taxon>Archaea</taxon>
        <taxon>Nitrososphaerota</taxon>
        <taxon>Nitrososphaeria</taxon>
        <taxon>Nitrososphaerales</taxon>
        <taxon>Nitrososphaeraceae</taxon>
        <taxon>Nitrososphaera</taxon>
    </lineage>
</organism>
<proteinExistence type="predicted"/>
<keyword evidence="3" id="KW-1185">Reference proteome</keyword>
<accession>K0IHM6</accession>
<dbReference type="InParanoid" id="K0IHM6"/>
<dbReference type="STRING" id="1237085.Ngar_c03330"/>
<evidence type="ECO:0000313" key="2">
    <source>
        <dbReference type="EMBL" id="AFU57312.1"/>
    </source>
</evidence>
<evidence type="ECO:0000313" key="3">
    <source>
        <dbReference type="Proteomes" id="UP000008037"/>
    </source>
</evidence>
<dbReference type="GeneID" id="13796540"/>
<dbReference type="Proteomes" id="UP000008037">
    <property type="component" value="Chromosome"/>
</dbReference>
<gene>
    <name evidence="1" type="ordered locus">Ngar_c03330</name>
    <name evidence="2" type="ordered locus">Ngar_c03640</name>
</gene>
<dbReference type="KEGG" id="nga:Ngar_c03640"/>
<evidence type="ECO:0000313" key="1">
    <source>
        <dbReference type="EMBL" id="AFU57281.1"/>
    </source>
</evidence>
<dbReference type="AlphaFoldDB" id="K0IHM6"/>
<dbReference type="EMBL" id="CP002408">
    <property type="protein sequence ID" value="AFU57312.1"/>
    <property type="molecule type" value="Genomic_DNA"/>
</dbReference>
<dbReference type="RefSeq" id="WP_015017853.1">
    <property type="nucleotide sequence ID" value="NC_018719.1"/>
</dbReference>
<protein>
    <submittedName>
        <fullName evidence="2">Uncharacterized protein</fullName>
    </submittedName>
</protein>